<dbReference type="EMBL" id="JMCC02000057">
    <property type="protein sequence ID" value="KIG15327.1"/>
    <property type="molecule type" value="Genomic_DNA"/>
</dbReference>
<feature type="region of interest" description="Disordered" evidence="1">
    <location>
        <begin position="45"/>
        <end position="104"/>
    </location>
</feature>
<accession>A0A0C2D5K3</accession>
<dbReference type="Proteomes" id="UP000031599">
    <property type="component" value="Unassembled WGS sequence"/>
</dbReference>
<feature type="compositionally biased region" description="Low complexity" evidence="1">
    <location>
        <begin position="78"/>
        <end position="100"/>
    </location>
</feature>
<sequence length="520" mass="54584">MKQVNVNKMSNSNSQASFRPIGLITVTLITGSLLGLLATHPLPEAQAEQPADPTQAQAQTDDPTAATPGDGEPGEPGEPGNPSANQTPSDEAASDPAPAEITPRRPLRVVGLGWELVAPGLIANDGLSPGELSSFRSAGIDVEFSVALTASEIETQLARGGADENGADVAVMPLPTFVASYEHLRALSPEVFFVVGWSRGRDALAAKDPKLLIDKPPSGKLELVGYAGQSATMLSLFALDEVGVDTANVALVSATSDEAKNAKLRAVERSLTSPVANSGTTIDARDLVLTSADAPRLIPMVAVAPASFVRGNTNDLARFGRAWLAGAQRFGADVPDAARRISREPGAPEAVVLLEVMGYVAFADLEDGARLAGLSGRGAVSIEVLFQRSWGLWRDVGVLSTPAPEHAPLDNTVIARVALGEGAPVIAGQRSPKRSGERLILVRRLPEGAAIDEAALVEELGFLAGTFERSQIELSVRKDKPANARIIAEAIERFDLDPEHVRVGPRIRGRESASIRVLAP</sequence>
<comment type="caution">
    <text evidence="2">The sequence shown here is derived from an EMBL/GenBank/DDBJ whole genome shotgun (WGS) entry which is preliminary data.</text>
</comment>
<evidence type="ECO:0000313" key="2">
    <source>
        <dbReference type="EMBL" id="KIG15327.1"/>
    </source>
</evidence>
<evidence type="ECO:0000313" key="3">
    <source>
        <dbReference type="Proteomes" id="UP000031599"/>
    </source>
</evidence>
<feature type="compositionally biased region" description="Low complexity" evidence="1">
    <location>
        <begin position="45"/>
        <end position="70"/>
    </location>
</feature>
<proteinExistence type="predicted"/>
<protein>
    <submittedName>
        <fullName evidence="2">Uncharacterized protein</fullName>
    </submittedName>
</protein>
<organism evidence="2 3">
    <name type="scientific">Enhygromyxa salina</name>
    <dbReference type="NCBI Taxonomy" id="215803"/>
    <lineage>
        <taxon>Bacteria</taxon>
        <taxon>Pseudomonadati</taxon>
        <taxon>Myxococcota</taxon>
        <taxon>Polyangia</taxon>
        <taxon>Nannocystales</taxon>
        <taxon>Nannocystaceae</taxon>
        <taxon>Enhygromyxa</taxon>
    </lineage>
</organism>
<name>A0A0C2D5K3_9BACT</name>
<dbReference type="AlphaFoldDB" id="A0A0C2D5K3"/>
<gene>
    <name evidence="2" type="ORF">DB30_05754</name>
</gene>
<evidence type="ECO:0000256" key="1">
    <source>
        <dbReference type="SAM" id="MobiDB-lite"/>
    </source>
</evidence>
<reference evidence="2 3" key="1">
    <citation type="submission" date="2014-12" db="EMBL/GenBank/DDBJ databases">
        <title>Genome assembly of Enhygromyxa salina DSM 15201.</title>
        <authorList>
            <person name="Sharma G."/>
            <person name="Subramanian S."/>
        </authorList>
    </citation>
    <scope>NUCLEOTIDE SEQUENCE [LARGE SCALE GENOMIC DNA]</scope>
    <source>
        <strain evidence="2 3">DSM 15201</strain>
    </source>
</reference>